<evidence type="ECO:0000256" key="1">
    <source>
        <dbReference type="SAM" id="MobiDB-lite"/>
    </source>
</evidence>
<dbReference type="GO" id="GO:0004185">
    <property type="term" value="F:serine-type carboxypeptidase activity"/>
    <property type="evidence" value="ECO:0007669"/>
    <property type="project" value="InterPro"/>
</dbReference>
<dbReference type="InterPro" id="IPR001563">
    <property type="entry name" value="Peptidase_S10"/>
</dbReference>
<dbReference type="OrthoDB" id="9770107at2"/>
<dbReference type="EMBL" id="SACT01000001">
    <property type="protein sequence ID" value="RVT53709.1"/>
    <property type="molecule type" value="Genomic_DNA"/>
</dbReference>
<evidence type="ECO:0000313" key="3">
    <source>
        <dbReference type="EMBL" id="RVT53709.1"/>
    </source>
</evidence>
<proteinExistence type="predicted"/>
<evidence type="ECO:0000256" key="2">
    <source>
        <dbReference type="SAM" id="SignalP"/>
    </source>
</evidence>
<accession>A0A3S2TSM4</accession>
<dbReference type="AlphaFoldDB" id="A0A3S2TSM4"/>
<feature type="chain" id="PRO_5018593860" evidence="2">
    <location>
        <begin position="21"/>
        <end position="571"/>
    </location>
</feature>
<keyword evidence="4" id="KW-1185">Reference proteome</keyword>
<name>A0A3S2TSM4_9BURK</name>
<dbReference type="Pfam" id="PF00450">
    <property type="entry name" value="Peptidase_S10"/>
    <property type="match status" value="1"/>
</dbReference>
<dbReference type="RefSeq" id="WP_128195141.1">
    <property type="nucleotide sequence ID" value="NZ_SACT01000001.1"/>
</dbReference>
<evidence type="ECO:0000313" key="4">
    <source>
        <dbReference type="Proteomes" id="UP000288178"/>
    </source>
</evidence>
<gene>
    <name evidence="3" type="ORF">ENE75_02110</name>
</gene>
<dbReference type="SUPFAM" id="SSF53474">
    <property type="entry name" value="alpha/beta-Hydrolases"/>
    <property type="match status" value="1"/>
</dbReference>
<dbReference type="PROSITE" id="PS00131">
    <property type="entry name" value="CARBOXYPEPT_SER_SER"/>
    <property type="match status" value="1"/>
</dbReference>
<comment type="caution">
    <text evidence="3">The sequence shown here is derived from an EMBL/GenBank/DDBJ whole genome shotgun (WGS) entry which is preliminary data.</text>
</comment>
<feature type="region of interest" description="Disordered" evidence="1">
    <location>
        <begin position="526"/>
        <end position="571"/>
    </location>
</feature>
<organism evidence="3 4">
    <name type="scientific">Rubrivivax albus</name>
    <dbReference type="NCBI Taxonomy" id="2499835"/>
    <lineage>
        <taxon>Bacteria</taxon>
        <taxon>Pseudomonadati</taxon>
        <taxon>Pseudomonadota</taxon>
        <taxon>Betaproteobacteria</taxon>
        <taxon>Burkholderiales</taxon>
        <taxon>Sphaerotilaceae</taxon>
        <taxon>Rubrivivax</taxon>
    </lineage>
</organism>
<dbReference type="InterPro" id="IPR018202">
    <property type="entry name" value="Ser_caboxypep_ser_AS"/>
</dbReference>
<feature type="signal peptide" evidence="2">
    <location>
        <begin position="1"/>
        <end position="20"/>
    </location>
</feature>
<dbReference type="Proteomes" id="UP000288178">
    <property type="component" value="Unassembled WGS sequence"/>
</dbReference>
<dbReference type="PROSITE" id="PS51257">
    <property type="entry name" value="PROKAR_LIPOPROTEIN"/>
    <property type="match status" value="1"/>
</dbReference>
<dbReference type="Gene3D" id="3.40.50.1820">
    <property type="entry name" value="alpha/beta hydrolase"/>
    <property type="match status" value="1"/>
</dbReference>
<dbReference type="GO" id="GO:0006508">
    <property type="term" value="P:proteolysis"/>
    <property type="evidence" value="ECO:0007669"/>
    <property type="project" value="InterPro"/>
</dbReference>
<reference evidence="3 4" key="1">
    <citation type="submission" date="2019-01" db="EMBL/GenBank/DDBJ databases">
        <authorList>
            <person name="Chen W.-M."/>
        </authorList>
    </citation>
    <scope>NUCLEOTIDE SEQUENCE [LARGE SCALE GENOMIC DNA]</scope>
    <source>
        <strain evidence="3 4">ICH-3</strain>
    </source>
</reference>
<keyword evidence="2" id="KW-0732">Signal</keyword>
<dbReference type="InterPro" id="IPR029058">
    <property type="entry name" value="AB_hydrolase_fold"/>
</dbReference>
<sequence>MHRWIASTALALTALLSACGGGGGGSDGSADTPLPMGGLVDATVYSSLPNAQLAGAEEAVAVTSHQLALGGRTLAYTATAGHLIARDPVADSAQAKVFYVAYELDGIGPAERATRPVTFFYNGGPGSASVWLHLGSFGPQRLATGVPATTASRPFPLVDNAETLLDVTDLVYVDAVGTSRSQAIAPYVNRDFWGVDADAALFRDIVRRWLARHGRTTSPFFLYGESYGGPRTAVLARRLQEAGLWPAGLVLQSPALDYNSNCGVVSTPPISCAGYLPSYAATGAWHGLTQPVPADSELDAWLADARQFAATSWGPALDVHLAGGSADLSLTDPLAQLTGLPAIQWQGQYNLGPTRFRERLVSGQLLGRYDARMLAPNGSALAAEGDPSSTWLTSSFQAAIQSHLHDTLGYRNTSTYVLLGQAIQYWDFSHDGRDLPDTVPDLAAALQADPALRVLAVNGLHDLATPFHVTETDLARLGSPRVTVRNYIGGHMSFLDDGTRPLQRADVVAFITEALAAQPVRRAPLRASGPVAPAPPDRAGVPGVGSGPVVPEPAVQAPMRDPWVPPRQAPR</sequence>
<protein>
    <submittedName>
        <fullName evidence="3">Peptidase S10</fullName>
    </submittedName>
</protein>